<dbReference type="InterPro" id="IPR055170">
    <property type="entry name" value="GFO_IDH_MocA-like_dom"/>
</dbReference>
<reference evidence="4" key="1">
    <citation type="submission" date="2022-11" db="EMBL/GenBank/DDBJ databases">
        <title>Centuries of genome instability and evolution in soft-shell clam transmissible cancer (bioRxiv).</title>
        <authorList>
            <person name="Hart S.F.M."/>
            <person name="Yonemitsu M.A."/>
            <person name="Giersch R.M."/>
            <person name="Beal B.F."/>
            <person name="Arriagada G."/>
            <person name="Davis B.W."/>
            <person name="Ostrander E.A."/>
            <person name="Goff S.P."/>
            <person name="Metzger M.J."/>
        </authorList>
    </citation>
    <scope>NUCLEOTIDE SEQUENCE</scope>
    <source>
        <strain evidence="4">MELC-2E11</strain>
        <tissue evidence="4">Siphon/mantle</tissue>
    </source>
</reference>
<evidence type="ECO:0000256" key="2">
    <source>
        <dbReference type="ARBA" id="ARBA00023002"/>
    </source>
</evidence>
<dbReference type="Gene3D" id="3.40.50.720">
    <property type="entry name" value="NAD(P)-binding Rossmann-like Domain"/>
    <property type="match status" value="1"/>
</dbReference>
<evidence type="ECO:0000259" key="3">
    <source>
        <dbReference type="Pfam" id="PF22725"/>
    </source>
</evidence>
<organism evidence="4 5">
    <name type="scientific">Mya arenaria</name>
    <name type="common">Soft-shell clam</name>
    <dbReference type="NCBI Taxonomy" id="6604"/>
    <lineage>
        <taxon>Eukaryota</taxon>
        <taxon>Metazoa</taxon>
        <taxon>Spiralia</taxon>
        <taxon>Lophotrochozoa</taxon>
        <taxon>Mollusca</taxon>
        <taxon>Bivalvia</taxon>
        <taxon>Autobranchia</taxon>
        <taxon>Heteroconchia</taxon>
        <taxon>Euheterodonta</taxon>
        <taxon>Imparidentia</taxon>
        <taxon>Neoheterodontei</taxon>
        <taxon>Myida</taxon>
        <taxon>Myoidea</taxon>
        <taxon>Myidae</taxon>
        <taxon>Mya</taxon>
    </lineage>
</organism>
<protein>
    <submittedName>
        <fullName evidence="4">IOLG-like protein</fullName>
    </submittedName>
</protein>
<dbReference type="PANTHER" id="PTHR42840:SF3">
    <property type="entry name" value="BINDING ROSSMANN FOLD OXIDOREDUCTASE, PUTATIVE (AFU_ORTHOLOGUE AFUA_2G10240)-RELATED"/>
    <property type="match status" value="1"/>
</dbReference>
<accession>A0ABY7EX24</accession>
<comment type="similarity">
    <text evidence="1">Belongs to the Gfo/Idh/MocA family.</text>
</comment>
<proteinExistence type="inferred from homology"/>
<dbReference type="PANTHER" id="PTHR42840">
    <property type="entry name" value="NAD(P)-BINDING ROSSMANN-FOLD SUPERFAMILY PROTEIN-RELATED"/>
    <property type="match status" value="1"/>
</dbReference>
<evidence type="ECO:0000313" key="5">
    <source>
        <dbReference type="Proteomes" id="UP001164746"/>
    </source>
</evidence>
<evidence type="ECO:0000313" key="4">
    <source>
        <dbReference type="EMBL" id="WAR14497.1"/>
    </source>
</evidence>
<dbReference type="SUPFAM" id="SSF55347">
    <property type="entry name" value="Glyceraldehyde-3-phosphate dehydrogenase-like, C-terminal domain"/>
    <property type="match status" value="1"/>
</dbReference>
<keyword evidence="2" id="KW-0560">Oxidoreductase</keyword>
<dbReference type="Gene3D" id="3.30.360.10">
    <property type="entry name" value="Dihydrodipicolinate Reductase, domain 2"/>
    <property type="match status" value="1"/>
</dbReference>
<gene>
    <name evidence="4" type="ORF">MAR_004602</name>
</gene>
<keyword evidence="5" id="KW-1185">Reference proteome</keyword>
<dbReference type="EMBL" id="CP111020">
    <property type="protein sequence ID" value="WAR14497.1"/>
    <property type="molecule type" value="Genomic_DNA"/>
</dbReference>
<dbReference type="SUPFAM" id="SSF51735">
    <property type="entry name" value="NAD(P)-binding Rossmann-fold domains"/>
    <property type="match status" value="1"/>
</dbReference>
<feature type="domain" description="GFO/IDH/MocA-like oxidoreductase" evidence="3">
    <location>
        <begin position="47"/>
        <end position="160"/>
    </location>
</feature>
<evidence type="ECO:0000256" key="1">
    <source>
        <dbReference type="ARBA" id="ARBA00010928"/>
    </source>
</evidence>
<dbReference type="Proteomes" id="UP001164746">
    <property type="component" value="Chromosome 9"/>
</dbReference>
<sequence length="222" mass="24903">MEAGKHVLCEKPLAEGRDAVSRCYDVAEKRGLILMAAFNRRFDPSYRSLYTKVRAGEVGDIQFIRTTFRDTPLWLGAETFSQTFLSHDIDIVCWFAGGLPESVVCVGACHNSEVKENGDVDSCVVTMKFPGEIIGVIDFARYCSYGYDIRLEVFGTKGMLKMEPCLQTTVHEYSNAGKRDPPFAVSFPDRFKDAYLLELDHFIDAVEGGRMYLPINNGAVNR</sequence>
<dbReference type="Pfam" id="PF22725">
    <property type="entry name" value="GFO_IDH_MocA_C3"/>
    <property type="match status" value="1"/>
</dbReference>
<name>A0ABY7EX24_MYAAR</name>
<dbReference type="InterPro" id="IPR036291">
    <property type="entry name" value="NAD(P)-bd_dom_sf"/>
</dbReference>